<evidence type="ECO:0000313" key="2">
    <source>
        <dbReference type="Proteomes" id="UP000636010"/>
    </source>
</evidence>
<proteinExistence type="predicted"/>
<comment type="caution">
    <text evidence="1">The sequence shown here is derived from an EMBL/GenBank/DDBJ whole genome shotgun (WGS) entry which is preliminary data.</text>
</comment>
<organism evidence="1 2">
    <name type="scientific">Marivirga lumbricoides</name>
    <dbReference type="NCBI Taxonomy" id="1046115"/>
    <lineage>
        <taxon>Bacteria</taxon>
        <taxon>Pseudomonadati</taxon>
        <taxon>Bacteroidota</taxon>
        <taxon>Cytophagia</taxon>
        <taxon>Cytophagales</taxon>
        <taxon>Marivirgaceae</taxon>
        <taxon>Marivirga</taxon>
    </lineage>
</organism>
<protein>
    <recommendedName>
        <fullName evidence="3">Excalibur calcium-binding domain-containing protein</fullName>
    </recommendedName>
</protein>
<name>A0ABQ1MV54_9BACT</name>
<evidence type="ECO:0000313" key="1">
    <source>
        <dbReference type="EMBL" id="GGC47210.1"/>
    </source>
</evidence>
<keyword evidence="2" id="KW-1185">Reference proteome</keyword>
<dbReference type="PROSITE" id="PS51257">
    <property type="entry name" value="PROKAR_LIPOPROTEIN"/>
    <property type="match status" value="1"/>
</dbReference>
<evidence type="ECO:0008006" key="3">
    <source>
        <dbReference type="Google" id="ProtNLM"/>
    </source>
</evidence>
<dbReference type="Proteomes" id="UP000636010">
    <property type="component" value="Unassembled WGS sequence"/>
</dbReference>
<reference evidence="2" key="1">
    <citation type="journal article" date="2019" name="Int. J. Syst. Evol. Microbiol.">
        <title>The Global Catalogue of Microorganisms (GCM) 10K type strain sequencing project: providing services to taxonomists for standard genome sequencing and annotation.</title>
        <authorList>
            <consortium name="The Broad Institute Genomics Platform"/>
            <consortium name="The Broad Institute Genome Sequencing Center for Infectious Disease"/>
            <person name="Wu L."/>
            <person name="Ma J."/>
        </authorList>
    </citation>
    <scope>NUCLEOTIDE SEQUENCE [LARGE SCALE GENOMIC DNA]</scope>
    <source>
        <strain evidence="2">CGMCC 1.10832</strain>
    </source>
</reference>
<accession>A0ABQ1MV54</accession>
<gene>
    <name evidence="1" type="ORF">GCM10011506_35970</name>
</gene>
<dbReference type="RefSeq" id="WP_188466170.1">
    <property type="nucleotide sequence ID" value="NZ_BAABHU010000012.1"/>
</dbReference>
<sequence>MFKENLSILIVICSIFILLSCQVEDKEQCPTSKCSDYTTQQDAQAAFNANRLCYSDLDSDNDGTACEHLPSRDNNNGCPTTANCGCSGKNKNECGGPCCQWIVGTGCKCG</sequence>
<dbReference type="EMBL" id="BMEC01000012">
    <property type="protein sequence ID" value="GGC47210.1"/>
    <property type="molecule type" value="Genomic_DNA"/>
</dbReference>